<dbReference type="InterPro" id="IPR015421">
    <property type="entry name" value="PyrdxlP-dep_Trfase_major"/>
</dbReference>
<accession>A0A1F4XXX0</accession>
<dbReference type="InterPro" id="IPR016454">
    <property type="entry name" value="Cysteine_dSase"/>
</dbReference>
<dbReference type="InterPro" id="IPR015422">
    <property type="entry name" value="PyrdxlP-dep_Trfase_small"/>
</dbReference>
<evidence type="ECO:0000256" key="3">
    <source>
        <dbReference type="ARBA" id="ARBA00022679"/>
    </source>
</evidence>
<evidence type="ECO:0000259" key="9">
    <source>
        <dbReference type="Pfam" id="PF00266"/>
    </source>
</evidence>
<evidence type="ECO:0000256" key="5">
    <source>
        <dbReference type="ARBA" id="ARBA00022898"/>
    </source>
</evidence>
<dbReference type="GO" id="GO:0046872">
    <property type="term" value="F:metal ion binding"/>
    <property type="evidence" value="ECO:0007669"/>
    <property type="project" value="UniProtKB-KW"/>
</dbReference>
<dbReference type="GO" id="GO:0051536">
    <property type="term" value="F:iron-sulfur cluster binding"/>
    <property type="evidence" value="ECO:0007669"/>
    <property type="project" value="UniProtKB-KW"/>
</dbReference>
<dbReference type="Gene3D" id="3.90.1150.10">
    <property type="entry name" value="Aspartate Aminotransferase, domain 1"/>
    <property type="match status" value="1"/>
</dbReference>
<evidence type="ECO:0000256" key="7">
    <source>
        <dbReference type="ARBA" id="ARBA00023014"/>
    </source>
</evidence>
<feature type="domain" description="Aminotransferase class V" evidence="9">
    <location>
        <begin position="7"/>
        <end position="386"/>
    </location>
</feature>
<evidence type="ECO:0000256" key="6">
    <source>
        <dbReference type="ARBA" id="ARBA00023004"/>
    </source>
</evidence>
<keyword evidence="3" id="KW-0808">Transferase</keyword>
<comment type="catalytic activity">
    <reaction evidence="8">
        <text>(sulfur carrier)-H + L-cysteine = (sulfur carrier)-SH + L-alanine</text>
        <dbReference type="Rhea" id="RHEA:43892"/>
        <dbReference type="Rhea" id="RHEA-COMP:14737"/>
        <dbReference type="Rhea" id="RHEA-COMP:14739"/>
        <dbReference type="ChEBI" id="CHEBI:29917"/>
        <dbReference type="ChEBI" id="CHEBI:35235"/>
        <dbReference type="ChEBI" id="CHEBI:57972"/>
        <dbReference type="ChEBI" id="CHEBI:64428"/>
        <dbReference type="EC" id="2.8.1.7"/>
    </reaction>
</comment>
<keyword evidence="6" id="KW-0408">Iron</keyword>
<reference evidence="10 11" key="1">
    <citation type="journal article" date="2016" name="Nat. Commun.">
        <title>Thousands of microbial genomes shed light on interconnected biogeochemical processes in an aquifer system.</title>
        <authorList>
            <person name="Anantharaman K."/>
            <person name="Brown C.T."/>
            <person name="Hug L.A."/>
            <person name="Sharon I."/>
            <person name="Castelle C.J."/>
            <person name="Probst A.J."/>
            <person name="Thomas B.C."/>
            <person name="Singh A."/>
            <person name="Wilkins M.J."/>
            <person name="Karaoz U."/>
            <person name="Brodie E.L."/>
            <person name="Williams K.H."/>
            <person name="Hubbard S.S."/>
            <person name="Banfield J.F."/>
        </authorList>
    </citation>
    <scope>NUCLEOTIDE SEQUENCE [LARGE SCALE GENOMIC DNA]</scope>
</reference>
<protein>
    <recommendedName>
        <fullName evidence="9">Aminotransferase class V domain-containing protein</fullName>
    </recommendedName>
</protein>
<evidence type="ECO:0000313" key="11">
    <source>
        <dbReference type="Proteomes" id="UP000178585"/>
    </source>
</evidence>
<dbReference type="InterPro" id="IPR000192">
    <property type="entry name" value="Aminotrans_V_dom"/>
</dbReference>
<keyword evidence="5" id="KW-0663">Pyridoxal phosphate</keyword>
<sequence>MWFRNRIYADAAAATPLSKRSARELVRLLRIYGNAGAIHREGVAAKRELEKARKSIADSIGAHADEILFTASGTEGNNLAIQGVIRPLLQKQKGELHAITCAVEHQSVLEPLRALQREGLVVSEVGVDGEGVVFPNTLSNNIRPDTVFVSLQLVNSEMGAIEPVRELAREIRKIRTLRQAQGDLPLYFHTDASQAPLWVDINVEKLGVDLMTLDAQKVLGPKGVGALYVRRGVPIEALLWGGKQERGLRGGTENVAAAGAFAVALADAKRGVEKRVKNMTAVRDYLWAEIKRLIPDAKYQGPSLMSDIKDGPCLRVANNLNISIPGLEAEMGVVSLDALGISASTRSACTIGADEPSHVIKALGVPLDMAGTAIRLTLLPDATKSQARRIAQALKETADRYRQS</sequence>
<dbReference type="STRING" id="1797245.A2949_01120"/>
<dbReference type="PANTHER" id="PTHR11601">
    <property type="entry name" value="CYSTEINE DESULFURYLASE FAMILY MEMBER"/>
    <property type="match status" value="1"/>
</dbReference>
<name>A0A1F4XXX0_9BACT</name>
<evidence type="ECO:0000256" key="4">
    <source>
        <dbReference type="ARBA" id="ARBA00022723"/>
    </source>
</evidence>
<comment type="caution">
    <text evidence="10">The sequence shown here is derived from an EMBL/GenBank/DDBJ whole genome shotgun (WGS) entry which is preliminary data.</text>
</comment>
<dbReference type="Gene3D" id="1.10.260.50">
    <property type="match status" value="1"/>
</dbReference>
<dbReference type="Proteomes" id="UP000178585">
    <property type="component" value="Unassembled WGS sequence"/>
</dbReference>
<dbReference type="PIRSF" id="PIRSF005572">
    <property type="entry name" value="NifS"/>
    <property type="match status" value="1"/>
</dbReference>
<evidence type="ECO:0000313" key="10">
    <source>
        <dbReference type="EMBL" id="OGC85933.1"/>
    </source>
</evidence>
<dbReference type="Pfam" id="PF00266">
    <property type="entry name" value="Aminotran_5"/>
    <property type="match status" value="1"/>
</dbReference>
<comment type="similarity">
    <text evidence="2">Belongs to the class-V pyridoxal-phosphate-dependent aminotransferase family. NifS/IscS subfamily.</text>
</comment>
<dbReference type="InterPro" id="IPR015424">
    <property type="entry name" value="PyrdxlP-dep_Trfase"/>
</dbReference>
<dbReference type="AlphaFoldDB" id="A0A1F4XXX0"/>
<dbReference type="EMBL" id="MEWZ01000034">
    <property type="protein sequence ID" value="OGC85933.1"/>
    <property type="molecule type" value="Genomic_DNA"/>
</dbReference>
<keyword evidence="4" id="KW-0479">Metal-binding</keyword>
<dbReference type="SUPFAM" id="SSF53383">
    <property type="entry name" value="PLP-dependent transferases"/>
    <property type="match status" value="1"/>
</dbReference>
<dbReference type="Gene3D" id="3.40.640.10">
    <property type="entry name" value="Type I PLP-dependent aspartate aminotransferase-like (Major domain)"/>
    <property type="match status" value="1"/>
</dbReference>
<keyword evidence="7" id="KW-0411">Iron-sulfur</keyword>
<evidence type="ECO:0000256" key="8">
    <source>
        <dbReference type="ARBA" id="ARBA00050776"/>
    </source>
</evidence>
<evidence type="ECO:0000256" key="2">
    <source>
        <dbReference type="ARBA" id="ARBA00006490"/>
    </source>
</evidence>
<organism evidence="10 11">
    <name type="scientific">Candidatus Adlerbacteria bacterium RIFCSPLOWO2_01_FULL_54_21b</name>
    <dbReference type="NCBI Taxonomy" id="1797245"/>
    <lineage>
        <taxon>Bacteria</taxon>
        <taxon>Candidatus Adleribacteriota</taxon>
    </lineage>
</organism>
<dbReference type="PANTHER" id="PTHR11601:SF34">
    <property type="entry name" value="CYSTEINE DESULFURASE"/>
    <property type="match status" value="1"/>
</dbReference>
<proteinExistence type="inferred from homology"/>
<gene>
    <name evidence="10" type="ORF">A2949_01120</name>
</gene>
<evidence type="ECO:0000256" key="1">
    <source>
        <dbReference type="ARBA" id="ARBA00001933"/>
    </source>
</evidence>
<dbReference type="GO" id="GO:0031071">
    <property type="term" value="F:cysteine desulfurase activity"/>
    <property type="evidence" value="ECO:0007669"/>
    <property type="project" value="UniProtKB-EC"/>
</dbReference>
<comment type="cofactor">
    <cofactor evidence="1">
        <name>pyridoxal 5'-phosphate</name>
        <dbReference type="ChEBI" id="CHEBI:597326"/>
    </cofactor>
</comment>